<dbReference type="AlphaFoldDB" id="A0AAN8ICR1"/>
<comment type="caution">
    <text evidence="1">The sequence shown here is derived from an EMBL/GenBank/DDBJ whole genome shotgun (WGS) entry which is preliminary data.</text>
</comment>
<gene>
    <name evidence="1" type="ORF">GCK32_008823</name>
</gene>
<accession>A0AAN8ICR1</accession>
<dbReference type="Proteomes" id="UP001331761">
    <property type="component" value="Unassembled WGS sequence"/>
</dbReference>
<name>A0AAN8ICR1_TRICO</name>
<proteinExistence type="predicted"/>
<sequence>MVIVTLNPAVTQIAATERSVEFANRCVSESKHYCRITRESIDACETYFRDGLRRNNWQLIVELKKLLATM</sequence>
<dbReference type="EMBL" id="WIXE01021569">
    <property type="protein sequence ID" value="KAK5968266.1"/>
    <property type="molecule type" value="Genomic_DNA"/>
</dbReference>
<organism evidence="1 2">
    <name type="scientific">Trichostrongylus colubriformis</name>
    <name type="common">Black scour worm</name>
    <dbReference type="NCBI Taxonomy" id="6319"/>
    <lineage>
        <taxon>Eukaryota</taxon>
        <taxon>Metazoa</taxon>
        <taxon>Ecdysozoa</taxon>
        <taxon>Nematoda</taxon>
        <taxon>Chromadorea</taxon>
        <taxon>Rhabditida</taxon>
        <taxon>Rhabditina</taxon>
        <taxon>Rhabditomorpha</taxon>
        <taxon>Strongyloidea</taxon>
        <taxon>Trichostrongylidae</taxon>
        <taxon>Trichostrongylus</taxon>
    </lineage>
</organism>
<reference evidence="1 2" key="1">
    <citation type="submission" date="2019-10" db="EMBL/GenBank/DDBJ databases">
        <title>Assembly and Annotation for the nematode Trichostrongylus colubriformis.</title>
        <authorList>
            <person name="Martin J."/>
        </authorList>
    </citation>
    <scope>NUCLEOTIDE SEQUENCE [LARGE SCALE GENOMIC DNA]</scope>
    <source>
        <strain evidence="1">G859</strain>
        <tissue evidence="1">Whole worm</tissue>
    </source>
</reference>
<keyword evidence="2" id="KW-1185">Reference proteome</keyword>
<evidence type="ECO:0000313" key="1">
    <source>
        <dbReference type="EMBL" id="KAK5968266.1"/>
    </source>
</evidence>
<evidence type="ECO:0000313" key="2">
    <source>
        <dbReference type="Proteomes" id="UP001331761"/>
    </source>
</evidence>
<dbReference type="Gene3D" id="2.40.30.10">
    <property type="entry name" value="Translation factors"/>
    <property type="match status" value="1"/>
</dbReference>
<protein>
    <submittedName>
        <fullName evidence="1">Uncharacterized protein</fullName>
    </submittedName>
</protein>